<evidence type="ECO:0000313" key="6">
    <source>
        <dbReference type="Proteomes" id="UP000445000"/>
    </source>
</evidence>
<evidence type="ECO:0000256" key="3">
    <source>
        <dbReference type="SAM" id="SignalP"/>
    </source>
</evidence>
<protein>
    <recommendedName>
        <fullName evidence="4">Outer membrane protein OmpA-like transmembrane domain-containing protein</fullName>
    </recommendedName>
</protein>
<evidence type="ECO:0000313" key="5">
    <source>
        <dbReference type="EMBL" id="GFE81449.1"/>
    </source>
</evidence>
<dbReference type="InterPro" id="IPR011250">
    <property type="entry name" value="OMP/PagP_B-barrel"/>
</dbReference>
<keyword evidence="3" id="KW-0732">Signal</keyword>
<feature type="domain" description="Outer membrane protein OmpA-like transmembrane" evidence="4">
    <location>
        <begin position="36"/>
        <end position="236"/>
    </location>
</feature>
<comment type="similarity">
    <text evidence="1">Belongs to the outer membrane OOP (TC 1.B.6) superfamily. OmpA family.</text>
</comment>
<dbReference type="SUPFAM" id="SSF56925">
    <property type="entry name" value="OMPA-like"/>
    <property type="match status" value="1"/>
</dbReference>
<keyword evidence="2" id="KW-0813">Transport</keyword>
<keyword evidence="2" id="KW-0626">Porin</keyword>
<dbReference type="Pfam" id="PF01389">
    <property type="entry name" value="OmpA_membrane"/>
    <property type="match status" value="1"/>
</dbReference>
<reference evidence="6" key="1">
    <citation type="submission" date="2020-01" db="EMBL/GenBank/DDBJ databases">
        <title>'Steroidobacter agaridevorans' sp. nov., agar-degrading bacteria isolated from rhizosphere soils.</title>
        <authorList>
            <person name="Ikenaga M."/>
            <person name="Kataoka M."/>
            <person name="Murouchi A."/>
            <person name="Katsuragi S."/>
            <person name="Sakai M."/>
        </authorList>
    </citation>
    <scope>NUCLEOTIDE SEQUENCE [LARGE SCALE GENOMIC DNA]</scope>
    <source>
        <strain evidence="6">YU21-B</strain>
    </source>
</reference>
<comment type="caution">
    <text evidence="5">The sequence shown here is derived from an EMBL/GenBank/DDBJ whole genome shotgun (WGS) entry which is preliminary data.</text>
</comment>
<evidence type="ECO:0000256" key="1">
    <source>
        <dbReference type="ARBA" id="ARBA00005710"/>
    </source>
</evidence>
<proteinExistence type="inferred from homology"/>
<feature type="signal peptide" evidence="3">
    <location>
        <begin position="1"/>
        <end position="32"/>
    </location>
</feature>
<dbReference type="InterPro" id="IPR000498">
    <property type="entry name" value="OmpA-like_TM_dom"/>
</dbReference>
<dbReference type="GO" id="GO:0046930">
    <property type="term" value="C:pore complex"/>
    <property type="evidence" value="ECO:0007669"/>
    <property type="project" value="UniProtKB-KW"/>
</dbReference>
<organism evidence="5 6">
    <name type="scientific">Steroidobacter agaridevorans</name>
    <dbReference type="NCBI Taxonomy" id="2695856"/>
    <lineage>
        <taxon>Bacteria</taxon>
        <taxon>Pseudomonadati</taxon>
        <taxon>Pseudomonadota</taxon>
        <taxon>Gammaproteobacteria</taxon>
        <taxon>Steroidobacterales</taxon>
        <taxon>Steroidobacteraceae</taxon>
        <taxon>Steroidobacter</taxon>
    </lineage>
</organism>
<name>A0A829YDV1_9GAMM</name>
<dbReference type="Gene3D" id="2.40.160.20">
    <property type="match status" value="1"/>
</dbReference>
<dbReference type="AlphaFoldDB" id="A0A829YDV1"/>
<keyword evidence="2" id="KW-0812">Transmembrane</keyword>
<dbReference type="GO" id="GO:0009279">
    <property type="term" value="C:cell outer membrane"/>
    <property type="evidence" value="ECO:0007669"/>
    <property type="project" value="InterPro"/>
</dbReference>
<dbReference type="EMBL" id="BLJN01000003">
    <property type="protein sequence ID" value="GFE81449.1"/>
    <property type="molecule type" value="Genomic_DNA"/>
</dbReference>
<evidence type="ECO:0000256" key="2">
    <source>
        <dbReference type="ARBA" id="ARBA00023114"/>
    </source>
</evidence>
<gene>
    <name evidence="5" type="ORF">GCM10011487_34490</name>
</gene>
<sequence>MGDRLAYQKRGFAAAIAAVALAAAALLPTAEAAQPGFYVGGFYGQSDKDSNIQDYSVYAATRIFPSPVVQLTVESIDEKLDTKDASFGFLAGYRFNTHFAVEGGYIDLGRVSYRAQVQGNVTGIPTDATLNFDSESAGLTVAAVGVWPLSYRWEVYGRAGALFSSNDFSIYYVDVEQDPKRDRFSDSDVDFLGAVGTSFNFLEIYDVRLEYQRIIDAGDKNTDEADTDVISIGITVVF</sequence>
<dbReference type="Proteomes" id="UP000445000">
    <property type="component" value="Unassembled WGS sequence"/>
</dbReference>
<keyword evidence="2" id="KW-0406">Ion transport</keyword>
<keyword evidence="6" id="KW-1185">Reference proteome</keyword>
<accession>A0A829YDV1</accession>
<dbReference type="GO" id="GO:0015288">
    <property type="term" value="F:porin activity"/>
    <property type="evidence" value="ECO:0007669"/>
    <property type="project" value="UniProtKB-KW"/>
</dbReference>
<evidence type="ECO:0000259" key="4">
    <source>
        <dbReference type="Pfam" id="PF01389"/>
    </source>
</evidence>
<feature type="chain" id="PRO_5032534585" description="Outer membrane protein OmpA-like transmembrane domain-containing protein" evidence="3">
    <location>
        <begin position="33"/>
        <end position="238"/>
    </location>
</feature>